<dbReference type="Gene3D" id="3.30.2320.30">
    <property type="entry name" value="ATP synthase, E subunit, C-terminal"/>
    <property type="match status" value="1"/>
</dbReference>
<protein>
    <submittedName>
        <fullName evidence="1">ATPase</fullName>
    </submittedName>
</protein>
<dbReference type="RefSeq" id="WP_058918317.1">
    <property type="nucleotide sequence ID" value="NZ_JBHSQC010000025.1"/>
</dbReference>
<proteinExistence type="predicted"/>
<comment type="caution">
    <text evidence="1">The sequence shown here is derived from an EMBL/GenBank/DDBJ whole genome shotgun (WGS) entry which is preliminary data.</text>
</comment>
<dbReference type="Proteomes" id="UP001597285">
    <property type="component" value="Unassembled WGS sequence"/>
</dbReference>
<dbReference type="InterPro" id="IPR038495">
    <property type="entry name" value="ATPase_E_C"/>
</dbReference>
<gene>
    <name evidence="1" type="ORF">ACFSBK_06485</name>
</gene>
<dbReference type="EMBL" id="JBHUFF010000013">
    <property type="protein sequence ID" value="MFD1799497.1"/>
    <property type="molecule type" value="Genomic_DNA"/>
</dbReference>
<sequence>MSDLKLITDRMIEKKKVEIQNKIQQAELEAKNRLAAADTDLAEEEVKQKKMIDVRLANEFEKNKNSLVNHKRDQLLSEKQLSLNSVFEKALMEMEQWNETEFQAFLLSVLKEFKAMERVELILGEKSAEKVSQQWIEEVASKELNVSLSNETIAGKFGFILKDNGIQYNYLFHALINESKNHLIPSVSKKLFQ</sequence>
<reference evidence="2" key="1">
    <citation type="journal article" date="2019" name="Int. J. Syst. Evol. Microbiol.">
        <title>The Global Catalogue of Microorganisms (GCM) 10K type strain sequencing project: providing services to taxonomists for standard genome sequencing and annotation.</title>
        <authorList>
            <consortium name="The Broad Institute Genomics Platform"/>
            <consortium name="The Broad Institute Genome Sequencing Center for Infectious Disease"/>
            <person name="Wu L."/>
            <person name="Ma J."/>
        </authorList>
    </citation>
    <scope>NUCLEOTIDE SEQUENCE [LARGE SCALE GENOMIC DNA]</scope>
    <source>
        <strain evidence="2">KCTC 42143</strain>
    </source>
</reference>
<evidence type="ECO:0000313" key="1">
    <source>
        <dbReference type="EMBL" id="MFD1799497.1"/>
    </source>
</evidence>
<keyword evidence="2" id="KW-1185">Reference proteome</keyword>
<name>A0ABW4NPT6_9LACT</name>
<evidence type="ECO:0000313" key="2">
    <source>
        <dbReference type="Proteomes" id="UP001597285"/>
    </source>
</evidence>
<dbReference type="SUPFAM" id="SSF160527">
    <property type="entry name" value="V-type ATPase subunit E-like"/>
    <property type="match status" value="1"/>
</dbReference>
<organism evidence="1 2">
    <name type="scientific">Carnobacterium antarcticum</name>
    <dbReference type="NCBI Taxonomy" id="2126436"/>
    <lineage>
        <taxon>Bacteria</taxon>
        <taxon>Bacillati</taxon>
        <taxon>Bacillota</taxon>
        <taxon>Bacilli</taxon>
        <taxon>Lactobacillales</taxon>
        <taxon>Carnobacteriaceae</taxon>
        <taxon>Carnobacterium</taxon>
    </lineage>
</organism>
<accession>A0ABW4NPT6</accession>